<evidence type="ECO:0000313" key="1">
    <source>
        <dbReference type="EMBL" id="TCN34516.1"/>
    </source>
</evidence>
<dbReference type="GO" id="GO:0016787">
    <property type="term" value="F:hydrolase activity"/>
    <property type="evidence" value="ECO:0007669"/>
    <property type="project" value="TreeGrafter"/>
</dbReference>
<accession>A0A4R2C2T8</accession>
<proteinExistence type="predicted"/>
<name>A0A4R2C2T8_SHIGR</name>
<gene>
    <name evidence="1" type="ORF">EV665_1347</name>
</gene>
<dbReference type="EMBL" id="SLVX01000034">
    <property type="protein sequence ID" value="TCN34516.1"/>
    <property type="molecule type" value="Genomic_DNA"/>
</dbReference>
<dbReference type="PANTHER" id="PTHR10426">
    <property type="entry name" value="STRICTOSIDINE SYNTHASE-RELATED"/>
    <property type="match status" value="1"/>
</dbReference>
<organism evidence="1 2">
    <name type="scientific">Shinella granuli</name>
    <dbReference type="NCBI Taxonomy" id="323621"/>
    <lineage>
        <taxon>Bacteria</taxon>
        <taxon>Pseudomonadati</taxon>
        <taxon>Pseudomonadota</taxon>
        <taxon>Alphaproteobacteria</taxon>
        <taxon>Hyphomicrobiales</taxon>
        <taxon>Rhizobiaceae</taxon>
        <taxon>Shinella</taxon>
    </lineage>
</organism>
<dbReference type="Gene3D" id="2.120.10.30">
    <property type="entry name" value="TolB, C-terminal domain"/>
    <property type="match status" value="1"/>
</dbReference>
<dbReference type="InterPro" id="IPR011042">
    <property type="entry name" value="6-blade_b-propeller_TolB-like"/>
</dbReference>
<dbReference type="Proteomes" id="UP000295351">
    <property type="component" value="Unassembled WGS sequence"/>
</dbReference>
<reference evidence="1 2" key="1">
    <citation type="submission" date="2019-03" db="EMBL/GenBank/DDBJ databases">
        <title>Genomic Encyclopedia of Type Strains, Phase IV (KMG-IV): sequencing the most valuable type-strain genomes for metagenomic binning, comparative biology and taxonomic classification.</title>
        <authorList>
            <person name="Goeker M."/>
        </authorList>
    </citation>
    <scope>NUCLEOTIDE SEQUENCE [LARGE SCALE GENOMIC DNA]</scope>
    <source>
        <strain evidence="1 2">DSM 18401</strain>
    </source>
</reference>
<keyword evidence="2" id="KW-1185">Reference proteome</keyword>
<dbReference type="RefSeq" id="WP_133036798.1">
    <property type="nucleotide sequence ID" value="NZ_BAABEI010000003.1"/>
</dbReference>
<comment type="caution">
    <text evidence="1">The sequence shown here is derived from an EMBL/GenBank/DDBJ whole genome shotgun (WGS) entry which is preliminary data.</text>
</comment>
<dbReference type="AlphaFoldDB" id="A0A4R2C2T8"/>
<sequence>MGFLSRIFGRSGEDGLSVPPMDGVFKPNSRLDDATRILDLPGIDNLALAAGALHCSSADRLLRIDLQAGRANNLRRFGRPITAVAGSPRGRLAVAVEGIGVEIGGEGNGWRLLRLEQRYADCITAALFVDEETVALAVGSQAHAMSAWKRDLMSHGASGAVIRHRIPTGTTDILCDGLAFPYGLALDAGGNLLVSESWRHRIVEPQSRAVQLADLPAYPARLSPAGDGGYWLALFAPRRQLTEFVLRESDYRREMMATIPPEAWIGPDFSSGNDGSLPLQAGSVRQMGSMKPWAPSRSHGMVVRLDRTMAPLESYHSRADGRMHGIASVVEVDDVLYAASRGAGTLLRLDLAGEVPA</sequence>
<protein>
    <submittedName>
        <fullName evidence="1">Strictosidine synthase</fullName>
    </submittedName>
</protein>
<dbReference type="PANTHER" id="PTHR10426:SF88">
    <property type="entry name" value="ADIPOCYTE PLASMA MEMBRANE-ASSOCIATED PROTEIN HEMOMUCIN-RELATED"/>
    <property type="match status" value="1"/>
</dbReference>
<dbReference type="SUPFAM" id="SSF63829">
    <property type="entry name" value="Calcium-dependent phosphotriesterase"/>
    <property type="match status" value="1"/>
</dbReference>
<evidence type="ECO:0000313" key="2">
    <source>
        <dbReference type="Proteomes" id="UP000295351"/>
    </source>
</evidence>